<dbReference type="PROSITE" id="PS51257">
    <property type="entry name" value="PROKAR_LIPOPROTEIN"/>
    <property type="match status" value="1"/>
</dbReference>
<gene>
    <name evidence="3" type="ORF">ISP13_13280</name>
</gene>
<dbReference type="InterPro" id="IPR000073">
    <property type="entry name" value="AB_hydrolase_1"/>
</dbReference>
<keyword evidence="4" id="KW-1185">Reference proteome</keyword>
<keyword evidence="3" id="KW-0378">Hydrolase</keyword>
<organism evidence="3 4">
    <name type="scientific">Dyella lipolytica</name>
    <dbReference type="NCBI Taxonomy" id="1867835"/>
    <lineage>
        <taxon>Bacteria</taxon>
        <taxon>Pseudomonadati</taxon>
        <taxon>Pseudomonadota</taxon>
        <taxon>Gammaproteobacteria</taxon>
        <taxon>Lysobacterales</taxon>
        <taxon>Rhodanobacteraceae</taxon>
        <taxon>Dyella</taxon>
    </lineage>
</organism>
<dbReference type="InterPro" id="IPR000639">
    <property type="entry name" value="Epox_hydrolase-like"/>
</dbReference>
<evidence type="ECO:0000313" key="3">
    <source>
        <dbReference type="EMBL" id="MFK2874510.1"/>
    </source>
</evidence>
<feature type="chain" id="PRO_5046992617" evidence="1">
    <location>
        <begin position="21"/>
        <end position="328"/>
    </location>
</feature>
<dbReference type="Pfam" id="PF00561">
    <property type="entry name" value="Abhydrolase_1"/>
    <property type="match status" value="1"/>
</dbReference>
<name>A0ABW8IWX3_9GAMM</name>
<dbReference type="SUPFAM" id="SSF53474">
    <property type="entry name" value="alpha/beta-Hydrolases"/>
    <property type="match status" value="1"/>
</dbReference>
<dbReference type="PANTHER" id="PTHR46438">
    <property type="entry name" value="ALPHA/BETA-HYDROLASES SUPERFAMILY PROTEIN"/>
    <property type="match status" value="1"/>
</dbReference>
<proteinExistence type="predicted"/>
<reference evidence="3 4" key="1">
    <citation type="submission" date="2020-10" db="EMBL/GenBank/DDBJ databases">
        <title>Phylogeny of dyella-like bacteria.</title>
        <authorList>
            <person name="Fu J."/>
        </authorList>
    </citation>
    <scope>NUCLEOTIDE SEQUENCE [LARGE SCALE GENOMIC DNA]</scope>
    <source>
        <strain evidence="3 4">DHOB07</strain>
    </source>
</reference>
<feature type="domain" description="AB hydrolase-1" evidence="2">
    <location>
        <begin position="72"/>
        <end position="306"/>
    </location>
</feature>
<feature type="signal peptide" evidence="1">
    <location>
        <begin position="1"/>
        <end position="20"/>
    </location>
</feature>
<keyword evidence="1" id="KW-0732">Signal</keyword>
<evidence type="ECO:0000313" key="4">
    <source>
        <dbReference type="Proteomes" id="UP001620405"/>
    </source>
</evidence>
<comment type="caution">
    <text evidence="3">The sequence shown here is derived from an EMBL/GenBank/DDBJ whole genome shotgun (WGS) entry which is preliminary data.</text>
</comment>
<dbReference type="Gene3D" id="3.40.50.1820">
    <property type="entry name" value="alpha/beta hydrolase"/>
    <property type="match status" value="1"/>
</dbReference>
<evidence type="ECO:0000256" key="1">
    <source>
        <dbReference type="SAM" id="SignalP"/>
    </source>
</evidence>
<dbReference type="EMBL" id="JADIKG010000012">
    <property type="protein sequence ID" value="MFK2874510.1"/>
    <property type="molecule type" value="Genomic_DNA"/>
</dbReference>
<dbReference type="Proteomes" id="UP001620405">
    <property type="component" value="Unassembled WGS sequence"/>
</dbReference>
<dbReference type="GO" id="GO:0016787">
    <property type="term" value="F:hydrolase activity"/>
    <property type="evidence" value="ECO:0007669"/>
    <property type="project" value="UniProtKB-KW"/>
</dbReference>
<accession>A0ABW8IWX3</accession>
<dbReference type="PRINTS" id="PR00412">
    <property type="entry name" value="EPOXHYDRLASE"/>
</dbReference>
<dbReference type="PRINTS" id="PR00111">
    <property type="entry name" value="ABHYDROLASE"/>
</dbReference>
<protein>
    <submittedName>
        <fullName evidence="3">Alpha/beta hydrolase</fullName>
    </submittedName>
</protein>
<sequence>MLRRQFLGLSVSALAAGAVASCTSRVGTRNTMASGSTGLREEANAWNASRRFAGTRFGNIAYADRGSGQAALFLHGFPLNSFQWRGALDRLSPYRRCIAPDSLGLGYTQVAAGVNITPATQVQMLAALLDELSIRDVDLVANDSGGAVAQLFLTRHPDRVRTVLLTNCDVENNCPPPAVVPVIELAKKGRFADEWLAPWVADKNLARSDKGLGGMTFTYPERLADETIDMYLGPLVESPQRKALTNAYAIGLAPNPLAGTEALLKQIQVPARIVWGTGDTIFSQNDAAYLDNALPRSHGVRRIEGAKLFFPEEFPDVITEEVRKLWAV</sequence>
<dbReference type="PANTHER" id="PTHR46438:SF11">
    <property type="entry name" value="LIPASE-RELATED"/>
    <property type="match status" value="1"/>
</dbReference>
<dbReference type="InterPro" id="IPR029058">
    <property type="entry name" value="AB_hydrolase_fold"/>
</dbReference>
<evidence type="ECO:0000259" key="2">
    <source>
        <dbReference type="Pfam" id="PF00561"/>
    </source>
</evidence>
<dbReference type="RefSeq" id="WP_284401934.1">
    <property type="nucleotide sequence ID" value="NZ_BSNQ01000009.1"/>
</dbReference>